<comment type="subcellular location">
    <subcellularLocation>
        <location evidence="1">Membrane</location>
    </subcellularLocation>
</comment>
<dbReference type="SMART" id="SM01117">
    <property type="entry name" value="Cyt-b5"/>
    <property type="match status" value="2"/>
</dbReference>
<dbReference type="PROSITE" id="PS50255">
    <property type="entry name" value="CYTOCHROME_B5_2"/>
    <property type="match status" value="2"/>
</dbReference>
<feature type="domain" description="Cytochrome b5 heme-binding" evidence="9">
    <location>
        <begin position="5"/>
        <end position="80"/>
    </location>
</feature>
<feature type="transmembrane region" description="Helical" evidence="8">
    <location>
        <begin position="195"/>
        <end position="214"/>
    </location>
</feature>
<evidence type="ECO:0000256" key="4">
    <source>
        <dbReference type="ARBA" id="ARBA00022723"/>
    </source>
</evidence>
<keyword evidence="4" id="KW-0479">Metal-binding</keyword>
<dbReference type="InterPro" id="IPR036400">
    <property type="entry name" value="Cyt_B5-like_heme/steroid_sf"/>
</dbReference>
<evidence type="ECO:0000256" key="3">
    <source>
        <dbReference type="ARBA" id="ARBA00022692"/>
    </source>
</evidence>
<dbReference type="PANTHER" id="PTHR19359">
    <property type="entry name" value="CYTOCHROME B5"/>
    <property type="match status" value="1"/>
</dbReference>
<dbReference type="FunFam" id="3.10.120.10:FF:000002">
    <property type="entry name" value="Cytochrome b5 type B"/>
    <property type="match status" value="1"/>
</dbReference>
<sequence>MAGNLKTYTVEEVAKHNKNTDLWIIINGEVFDVTSFADHPGTIDALLDYAGKDATEAFEDQGHSKSAKKLMKDFLIGKLATSSDKPVVESEISNEKTAGSTLRIITENELRKHSVPGDCWLLIDGKIYDVSNFAHPGGKQILVDNSGRDASREFIDIGHKGAHLRMPSLLIGEIELKGRKDWSPVESAPVEKTPVWQYIVGIVGLLIVFKVIGLI</sequence>
<evidence type="ECO:0000256" key="7">
    <source>
        <dbReference type="ARBA" id="ARBA00038168"/>
    </source>
</evidence>
<dbReference type="Pfam" id="PF00173">
    <property type="entry name" value="Cyt-b5"/>
    <property type="match status" value="2"/>
</dbReference>
<dbReference type="GO" id="GO:0020037">
    <property type="term" value="F:heme binding"/>
    <property type="evidence" value="ECO:0007669"/>
    <property type="project" value="TreeGrafter"/>
</dbReference>
<dbReference type="AlphaFoldDB" id="A0A7S3J182"/>
<accession>A0A7S3J182</accession>
<protein>
    <recommendedName>
        <fullName evidence="9">Cytochrome b5 heme-binding domain-containing protein</fullName>
    </recommendedName>
</protein>
<keyword evidence="8" id="KW-1133">Transmembrane helix</keyword>
<evidence type="ECO:0000313" key="10">
    <source>
        <dbReference type="EMBL" id="CAE0343229.1"/>
    </source>
</evidence>
<dbReference type="EMBL" id="HBII01004725">
    <property type="protein sequence ID" value="CAE0343229.1"/>
    <property type="molecule type" value="Transcribed_RNA"/>
</dbReference>
<dbReference type="InterPro" id="IPR050668">
    <property type="entry name" value="Cytochrome_b5"/>
</dbReference>
<reference evidence="10" key="1">
    <citation type="submission" date="2021-01" db="EMBL/GenBank/DDBJ databases">
        <authorList>
            <person name="Corre E."/>
            <person name="Pelletier E."/>
            <person name="Niang G."/>
            <person name="Scheremetjew M."/>
            <person name="Finn R."/>
            <person name="Kale V."/>
            <person name="Holt S."/>
            <person name="Cochrane G."/>
            <person name="Meng A."/>
            <person name="Brown T."/>
            <person name="Cohen L."/>
        </authorList>
    </citation>
    <scope>NUCLEOTIDE SEQUENCE</scope>
    <source>
        <strain evidence="10">FSP1.4</strain>
    </source>
</reference>
<evidence type="ECO:0000256" key="5">
    <source>
        <dbReference type="ARBA" id="ARBA00023004"/>
    </source>
</evidence>
<keyword evidence="6 8" id="KW-0472">Membrane</keyword>
<evidence type="ECO:0000256" key="6">
    <source>
        <dbReference type="ARBA" id="ARBA00023136"/>
    </source>
</evidence>
<keyword evidence="5" id="KW-0408">Iron</keyword>
<comment type="similarity">
    <text evidence="7">Belongs to the cytochrome b5 family.</text>
</comment>
<dbReference type="Gene3D" id="3.10.120.10">
    <property type="entry name" value="Cytochrome b5-like heme/steroid binding domain"/>
    <property type="match status" value="2"/>
</dbReference>
<dbReference type="GO" id="GO:0016020">
    <property type="term" value="C:membrane"/>
    <property type="evidence" value="ECO:0007669"/>
    <property type="project" value="UniProtKB-SubCell"/>
</dbReference>
<keyword evidence="2" id="KW-0349">Heme</keyword>
<organism evidence="10">
    <name type="scientific">Euplotes harpa</name>
    <dbReference type="NCBI Taxonomy" id="151035"/>
    <lineage>
        <taxon>Eukaryota</taxon>
        <taxon>Sar</taxon>
        <taxon>Alveolata</taxon>
        <taxon>Ciliophora</taxon>
        <taxon>Intramacronucleata</taxon>
        <taxon>Spirotrichea</taxon>
        <taxon>Hypotrichia</taxon>
        <taxon>Euplotida</taxon>
        <taxon>Euplotidae</taxon>
        <taxon>Euplotes</taxon>
    </lineage>
</organism>
<dbReference type="SUPFAM" id="SSF55856">
    <property type="entry name" value="Cytochrome b5-like heme/steroid binding domain"/>
    <property type="match status" value="2"/>
</dbReference>
<evidence type="ECO:0000256" key="2">
    <source>
        <dbReference type="ARBA" id="ARBA00022617"/>
    </source>
</evidence>
<evidence type="ECO:0000256" key="1">
    <source>
        <dbReference type="ARBA" id="ARBA00004370"/>
    </source>
</evidence>
<dbReference type="PRINTS" id="PR00363">
    <property type="entry name" value="CYTOCHROMEB5"/>
</dbReference>
<dbReference type="GO" id="GO:0046872">
    <property type="term" value="F:metal ion binding"/>
    <property type="evidence" value="ECO:0007669"/>
    <property type="project" value="UniProtKB-KW"/>
</dbReference>
<evidence type="ECO:0000259" key="9">
    <source>
        <dbReference type="PROSITE" id="PS50255"/>
    </source>
</evidence>
<feature type="domain" description="Cytochrome b5 heme-binding" evidence="9">
    <location>
        <begin position="102"/>
        <end position="175"/>
    </location>
</feature>
<dbReference type="PANTHER" id="PTHR19359:SF25">
    <property type="entry name" value="CYTOCHROME B5 HEME-BINDING DOMAIN-CONTAINING PROTEIN"/>
    <property type="match status" value="1"/>
</dbReference>
<gene>
    <name evidence="10" type="ORF">EHAR0213_LOCUS2136</name>
</gene>
<keyword evidence="3 8" id="KW-0812">Transmembrane</keyword>
<proteinExistence type="inferred from homology"/>
<dbReference type="InterPro" id="IPR001199">
    <property type="entry name" value="Cyt_B5-like_heme/steroid-bd"/>
</dbReference>
<name>A0A7S3J182_9SPIT</name>
<evidence type="ECO:0000256" key="8">
    <source>
        <dbReference type="SAM" id="Phobius"/>
    </source>
</evidence>